<reference evidence="4" key="1">
    <citation type="submission" date="2010-05" db="EMBL/GenBank/DDBJ databases">
        <title>The genome sequence of Magnaporthe poae strain ATCC 64411.</title>
        <authorList>
            <person name="Ma L.-J."/>
            <person name="Dead R."/>
            <person name="Young S."/>
            <person name="Zeng Q."/>
            <person name="Koehrsen M."/>
            <person name="Alvarado L."/>
            <person name="Berlin A."/>
            <person name="Chapman S.B."/>
            <person name="Chen Z."/>
            <person name="Freedman E."/>
            <person name="Gellesch M."/>
            <person name="Goldberg J."/>
            <person name="Griggs A."/>
            <person name="Gujja S."/>
            <person name="Heilman E.R."/>
            <person name="Heiman D."/>
            <person name="Hepburn T."/>
            <person name="Howarth C."/>
            <person name="Jen D."/>
            <person name="Larson L."/>
            <person name="Mehta T."/>
            <person name="Neiman D."/>
            <person name="Pearson M."/>
            <person name="Roberts A."/>
            <person name="Saif S."/>
            <person name="Shea T."/>
            <person name="Shenoy N."/>
            <person name="Sisk P."/>
            <person name="Stolte C."/>
            <person name="Sykes S."/>
            <person name="Walk T."/>
            <person name="White J."/>
            <person name="Yandava C."/>
            <person name="Haas B."/>
            <person name="Nusbaum C."/>
            <person name="Birren B."/>
        </authorList>
    </citation>
    <scope>NUCLEOTIDE SEQUENCE [LARGE SCALE GENOMIC DNA]</scope>
    <source>
        <strain evidence="4">ATCC 64411 / 73-15</strain>
    </source>
</reference>
<feature type="region of interest" description="Disordered" evidence="1">
    <location>
        <begin position="14"/>
        <end position="47"/>
    </location>
</feature>
<dbReference type="eggNOG" id="KOG2806">
    <property type="taxonomic scope" value="Eukaryota"/>
</dbReference>
<feature type="compositionally biased region" description="Polar residues" evidence="1">
    <location>
        <begin position="35"/>
        <end position="47"/>
    </location>
</feature>
<dbReference type="OrthoDB" id="73875at2759"/>
<reference evidence="3" key="5">
    <citation type="submission" date="2015-06" db="UniProtKB">
        <authorList>
            <consortium name="EnsemblFungi"/>
        </authorList>
    </citation>
    <scope>IDENTIFICATION</scope>
    <source>
        <strain evidence="3">ATCC 64411</strain>
    </source>
</reference>
<accession>A0A0C4DZX3</accession>
<protein>
    <submittedName>
        <fullName evidence="2 3">Uncharacterized protein</fullName>
    </submittedName>
</protein>
<gene>
    <name evidence="2" type="ORF">MAPG_05634</name>
</gene>
<evidence type="ECO:0000256" key="1">
    <source>
        <dbReference type="SAM" id="MobiDB-lite"/>
    </source>
</evidence>
<keyword evidence="4" id="KW-1185">Reference proteome</keyword>
<dbReference type="EnsemblFungi" id="MAPG_05634T0">
    <property type="protein sequence ID" value="MAPG_05634T0"/>
    <property type="gene ID" value="MAPG_05634"/>
</dbReference>
<sequence>MSPFLPVPLEYLFENPPPEKEANTEFTLKVDPTYGGSNPTPSSEDPNNAPFSFVVMTSPDTIQTTLDRRDGSHWEVFDCLDAVTVGEHTARMLCTDQSETSNCGKIHLGHGVPGTIIQMPEGCGPGNPPGLDASESSPVFDLTFDYDFRRAPRDLGNTQLRIDFSNEPKYWDRVVDEPARGKKTKRSLEDVSGSHKRWLEEEWRDDAHFNDLTPEELHKWWFGQDVIGWLKGLRNGASGGIDRSHSYSDTFILKLIDRRVGCPDVDAELEVEAETSVDVDVDYGFTLIATLGSDEALVDLGKSYLYFRDGGDVSAEFAVEAAVMARFDAKDVLLLSADEFGAAFSVPGIVTIGPDFKLSGRLEGQATLGVKFRASTELAEWDTGRTYPAENDEWVPESDKSPNEDGARILEAPEFEWDFTLDGRVTARVEPAVAFGVDFNEDLLPVDGCAVNLVADGRVTFPAVDAPATFGWALPGSPYPIVSLDPVAIYPGDGRAACWAPGSGKLRMQELAGGNDGSGGSSASIFDRDEIAADFLYERARAYGPLLPRVNGLLCPGEYVTEHVYEVHLLKDVMEFLCGSKGRLPPGYTAASRQWVSEIPIGTETAAGQVISPRAPEWNTHSLFIEMTLGLGGNHNPRGLAIAYKVMNERKKTLFDKKRIDPSPLDTNLKTRKEHRDVYGVFSYMKHSDIWPKFVASSQHTERACQQFDAFYNWGSDAGEVGLPQRAQASPGRGCAICTATLSTSCSRTWRSWPAAGIRRPKRCIGPSTARTTMA</sequence>
<reference evidence="2" key="2">
    <citation type="submission" date="2010-05" db="EMBL/GenBank/DDBJ databases">
        <title>The Genome Sequence of Magnaporthe poae strain ATCC 64411.</title>
        <authorList>
            <consortium name="The Broad Institute Genome Sequencing Platform"/>
            <consortium name="Broad Institute Genome Sequencing Center for Infectious Disease"/>
            <person name="Ma L.-J."/>
            <person name="Dead R."/>
            <person name="Young S."/>
            <person name="Zeng Q."/>
            <person name="Koehrsen M."/>
            <person name="Alvarado L."/>
            <person name="Berlin A."/>
            <person name="Chapman S.B."/>
            <person name="Chen Z."/>
            <person name="Freedman E."/>
            <person name="Gellesch M."/>
            <person name="Goldberg J."/>
            <person name="Griggs A."/>
            <person name="Gujja S."/>
            <person name="Heilman E.R."/>
            <person name="Heiman D."/>
            <person name="Hepburn T."/>
            <person name="Howarth C."/>
            <person name="Jen D."/>
            <person name="Larson L."/>
            <person name="Mehta T."/>
            <person name="Neiman D."/>
            <person name="Pearson M."/>
            <person name="Roberts A."/>
            <person name="Saif S."/>
            <person name="Shea T."/>
            <person name="Shenoy N."/>
            <person name="Sisk P."/>
            <person name="Stolte C."/>
            <person name="Sykes S."/>
            <person name="Walk T."/>
            <person name="White J."/>
            <person name="Yandava C."/>
            <person name="Haas B."/>
            <person name="Nusbaum C."/>
            <person name="Birren B."/>
        </authorList>
    </citation>
    <scope>NUCLEOTIDE SEQUENCE</scope>
    <source>
        <strain evidence="2">ATCC 64411</strain>
    </source>
</reference>
<dbReference type="EMBL" id="ADBL01001348">
    <property type="status" value="NOT_ANNOTATED_CDS"/>
    <property type="molecule type" value="Genomic_DNA"/>
</dbReference>
<dbReference type="EMBL" id="GL876969">
    <property type="protein sequence ID" value="KLU86622.1"/>
    <property type="molecule type" value="Genomic_DNA"/>
</dbReference>
<organism evidence="3 4">
    <name type="scientific">Magnaporthiopsis poae (strain ATCC 64411 / 73-15)</name>
    <name type="common">Kentucky bluegrass fungus</name>
    <name type="synonym">Magnaporthe poae</name>
    <dbReference type="NCBI Taxonomy" id="644358"/>
    <lineage>
        <taxon>Eukaryota</taxon>
        <taxon>Fungi</taxon>
        <taxon>Dikarya</taxon>
        <taxon>Ascomycota</taxon>
        <taxon>Pezizomycotina</taxon>
        <taxon>Sordariomycetes</taxon>
        <taxon>Sordariomycetidae</taxon>
        <taxon>Magnaporthales</taxon>
        <taxon>Magnaporthaceae</taxon>
        <taxon>Magnaporthiopsis</taxon>
    </lineage>
</organism>
<evidence type="ECO:0000313" key="4">
    <source>
        <dbReference type="Proteomes" id="UP000011715"/>
    </source>
</evidence>
<reference evidence="3" key="4">
    <citation type="journal article" date="2015" name="G3 (Bethesda)">
        <title>Genome sequences of three phytopathogenic species of the Magnaporthaceae family of fungi.</title>
        <authorList>
            <person name="Okagaki L.H."/>
            <person name="Nunes C.C."/>
            <person name="Sailsbery J."/>
            <person name="Clay B."/>
            <person name="Brown D."/>
            <person name="John T."/>
            <person name="Oh Y."/>
            <person name="Young N."/>
            <person name="Fitzgerald M."/>
            <person name="Haas B.J."/>
            <person name="Zeng Q."/>
            <person name="Young S."/>
            <person name="Adiconis X."/>
            <person name="Fan L."/>
            <person name="Levin J.Z."/>
            <person name="Mitchell T.K."/>
            <person name="Okubara P.A."/>
            <person name="Farman M.L."/>
            <person name="Kohn L.M."/>
            <person name="Birren B."/>
            <person name="Ma L.-J."/>
            <person name="Dean R.A."/>
        </authorList>
    </citation>
    <scope>NUCLEOTIDE SEQUENCE</scope>
    <source>
        <strain evidence="3">ATCC 64411 / 73-15</strain>
    </source>
</reference>
<dbReference type="STRING" id="644358.A0A0C4DZX3"/>
<evidence type="ECO:0000313" key="3">
    <source>
        <dbReference type="EnsemblFungi" id="MAPG_05634T0"/>
    </source>
</evidence>
<dbReference type="AlphaFoldDB" id="A0A0C4DZX3"/>
<proteinExistence type="predicted"/>
<name>A0A0C4DZX3_MAGP6</name>
<feature type="region of interest" description="Disordered" evidence="1">
    <location>
        <begin position="383"/>
        <end position="404"/>
    </location>
</feature>
<evidence type="ECO:0000313" key="2">
    <source>
        <dbReference type="EMBL" id="KLU86622.1"/>
    </source>
</evidence>
<dbReference type="VEuPathDB" id="FungiDB:MAPG_05634"/>
<dbReference type="Proteomes" id="UP000011715">
    <property type="component" value="Unassembled WGS sequence"/>
</dbReference>
<reference evidence="2" key="3">
    <citation type="submission" date="2011-03" db="EMBL/GenBank/DDBJ databases">
        <title>Annotation of Magnaporthe poae ATCC 64411.</title>
        <authorList>
            <person name="Ma L.-J."/>
            <person name="Dead R."/>
            <person name="Young S.K."/>
            <person name="Zeng Q."/>
            <person name="Gargeya S."/>
            <person name="Fitzgerald M."/>
            <person name="Haas B."/>
            <person name="Abouelleil A."/>
            <person name="Alvarado L."/>
            <person name="Arachchi H.M."/>
            <person name="Berlin A."/>
            <person name="Brown A."/>
            <person name="Chapman S.B."/>
            <person name="Chen Z."/>
            <person name="Dunbar C."/>
            <person name="Freedman E."/>
            <person name="Gearin G."/>
            <person name="Gellesch M."/>
            <person name="Goldberg J."/>
            <person name="Griggs A."/>
            <person name="Gujja S."/>
            <person name="Heiman D."/>
            <person name="Howarth C."/>
            <person name="Larson L."/>
            <person name="Lui A."/>
            <person name="MacDonald P.J.P."/>
            <person name="Mehta T."/>
            <person name="Montmayeur A."/>
            <person name="Murphy C."/>
            <person name="Neiman D."/>
            <person name="Pearson M."/>
            <person name="Priest M."/>
            <person name="Roberts A."/>
            <person name="Saif S."/>
            <person name="Shea T."/>
            <person name="Shenoy N."/>
            <person name="Sisk P."/>
            <person name="Stolte C."/>
            <person name="Sykes S."/>
            <person name="Yandava C."/>
            <person name="Wortman J."/>
            <person name="Nusbaum C."/>
            <person name="Birren B."/>
        </authorList>
    </citation>
    <scope>NUCLEOTIDE SEQUENCE</scope>
    <source>
        <strain evidence="2">ATCC 64411</strain>
    </source>
</reference>